<dbReference type="InterPro" id="IPR011006">
    <property type="entry name" value="CheY-like_superfamily"/>
</dbReference>
<dbReference type="SMART" id="SM00448">
    <property type="entry name" value="REC"/>
    <property type="match status" value="1"/>
</dbReference>
<accession>A0A9D6V1K8</accession>
<keyword evidence="1 2" id="KW-0597">Phosphoprotein</keyword>
<sequence length="172" mass="19642">MPPELLKGRQILAVDDEKDVLDVLEEELQDYGVRIERVYSYEEAIAQMSSLTYDLVILDIMGVSGFELLEYAAAKKIPVVMLTAHALSSQYLKKSVELGARAYLPKDQLGQIAPFLEETMALSYQSGWKSLFSKLGAHFGTRFGPEWRKTEKEFWERFEKDLEVSESNIIQP</sequence>
<evidence type="ECO:0000313" key="4">
    <source>
        <dbReference type="EMBL" id="MBI5250385.1"/>
    </source>
</evidence>
<dbReference type="AlphaFoldDB" id="A0A9D6V1K8"/>
<gene>
    <name evidence="4" type="ORF">HY912_12895</name>
</gene>
<dbReference type="SUPFAM" id="SSF52172">
    <property type="entry name" value="CheY-like"/>
    <property type="match status" value="1"/>
</dbReference>
<evidence type="ECO:0000259" key="3">
    <source>
        <dbReference type="PROSITE" id="PS50110"/>
    </source>
</evidence>
<dbReference type="PANTHER" id="PTHR44591">
    <property type="entry name" value="STRESS RESPONSE REGULATOR PROTEIN 1"/>
    <property type="match status" value="1"/>
</dbReference>
<evidence type="ECO:0000313" key="5">
    <source>
        <dbReference type="Proteomes" id="UP000807825"/>
    </source>
</evidence>
<evidence type="ECO:0000256" key="1">
    <source>
        <dbReference type="ARBA" id="ARBA00022553"/>
    </source>
</evidence>
<feature type="domain" description="Response regulatory" evidence="3">
    <location>
        <begin position="10"/>
        <end position="121"/>
    </location>
</feature>
<organism evidence="4 5">
    <name type="scientific">Desulfomonile tiedjei</name>
    <dbReference type="NCBI Taxonomy" id="2358"/>
    <lineage>
        <taxon>Bacteria</taxon>
        <taxon>Pseudomonadati</taxon>
        <taxon>Thermodesulfobacteriota</taxon>
        <taxon>Desulfomonilia</taxon>
        <taxon>Desulfomonilales</taxon>
        <taxon>Desulfomonilaceae</taxon>
        <taxon>Desulfomonile</taxon>
    </lineage>
</organism>
<proteinExistence type="predicted"/>
<reference evidence="4" key="1">
    <citation type="submission" date="2020-07" db="EMBL/GenBank/DDBJ databases">
        <title>Huge and variable diversity of episymbiotic CPR bacteria and DPANN archaea in groundwater ecosystems.</title>
        <authorList>
            <person name="He C.Y."/>
            <person name="Keren R."/>
            <person name="Whittaker M."/>
            <person name="Farag I.F."/>
            <person name="Doudna J."/>
            <person name="Cate J.H.D."/>
            <person name="Banfield J.F."/>
        </authorList>
    </citation>
    <scope>NUCLEOTIDE SEQUENCE</scope>
    <source>
        <strain evidence="4">NC_groundwater_1664_Pr3_B-0.1um_52_9</strain>
    </source>
</reference>
<dbReference type="Proteomes" id="UP000807825">
    <property type="component" value="Unassembled WGS sequence"/>
</dbReference>
<dbReference type="CDD" id="cd00156">
    <property type="entry name" value="REC"/>
    <property type="match status" value="1"/>
</dbReference>
<dbReference type="PANTHER" id="PTHR44591:SF3">
    <property type="entry name" value="RESPONSE REGULATORY DOMAIN-CONTAINING PROTEIN"/>
    <property type="match status" value="1"/>
</dbReference>
<dbReference type="PROSITE" id="PS50110">
    <property type="entry name" value="RESPONSE_REGULATORY"/>
    <property type="match status" value="1"/>
</dbReference>
<name>A0A9D6V1K8_9BACT</name>
<dbReference type="InterPro" id="IPR050595">
    <property type="entry name" value="Bact_response_regulator"/>
</dbReference>
<feature type="modified residue" description="4-aspartylphosphate" evidence="2">
    <location>
        <position position="59"/>
    </location>
</feature>
<dbReference type="InterPro" id="IPR001789">
    <property type="entry name" value="Sig_transdc_resp-reg_receiver"/>
</dbReference>
<comment type="caution">
    <text evidence="4">The sequence shown here is derived from an EMBL/GenBank/DDBJ whole genome shotgun (WGS) entry which is preliminary data.</text>
</comment>
<dbReference type="Gene3D" id="3.40.50.2300">
    <property type="match status" value="1"/>
</dbReference>
<dbReference type="GO" id="GO:0000160">
    <property type="term" value="P:phosphorelay signal transduction system"/>
    <property type="evidence" value="ECO:0007669"/>
    <property type="project" value="InterPro"/>
</dbReference>
<dbReference type="EMBL" id="JACRDE010000340">
    <property type="protein sequence ID" value="MBI5250385.1"/>
    <property type="molecule type" value="Genomic_DNA"/>
</dbReference>
<evidence type="ECO:0000256" key="2">
    <source>
        <dbReference type="PROSITE-ProRule" id="PRU00169"/>
    </source>
</evidence>
<protein>
    <submittedName>
        <fullName evidence="4">Response regulator</fullName>
    </submittedName>
</protein>
<dbReference type="Pfam" id="PF00072">
    <property type="entry name" value="Response_reg"/>
    <property type="match status" value="1"/>
</dbReference>